<dbReference type="EMBL" id="JBEPLO010000003">
    <property type="protein sequence ID" value="MET3557234.1"/>
    <property type="molecule type" value="Genomic_DNA"/>
</dbReference>
<reference evidence="4 5" key="1">
    <citation type="submission" date="2024-06" db="EMBL/GenBank/DDBJ databases">
        <title>Genomic Encyclopedia of Type Strains, Phase IV (KMG-IV): sequencing the most valuable type-strain genomes for metagenomic binning, comparative biology and taxonomic classification.</title>
        <authorList>
            <person name="Goeker M."/>
        </authorList>
    </citation>
    <scope>NUCLEOTIDE SEQUENCE [LARGE SCALE GENOMIC DNA]</scope>
    <source>
        <strain evidence="4 5">DSM 28303</strain>
    </source>
</reference>
<keyword evidence="2" id="KW-0812">Transmembrane</keyword>
<evidence type="ECO:0000256" key="3">
    <source>
        <dbReference type="SAM" id="SignalP"/>
    </source>
</evidence>
<feature type="compositionally biased region" description="Basic and acidic residues" evidence="1">
    <location>
        <begin position="481"/>
        <end position="510"/>
    </location>
</feature>
<name>A0ABV2FFC1_9STRE</name>
<gene>
    <name evidence="4" type="ORF">ABID29_000343</name>
</gene>
<organism evidence="4 5">
    <name type="scientific">Streptococcus rupicaprae</name>
    <dbReference type="NCBI Taxonomy" id="759619"/>
    <lineage>
        <taxon>Bacteria</taxon>
        <taxon>Bacillati</taxon>
        <taxon>Bacillota</taxon>
        <taxon>Bacilli</taxon>
        <taxon>Lactobacillales</taxon>
        <taxon>Streptococcaceae</taxon>
        <taxon>Streptococcus</taxon>
    </lineage>
</organism>
<feature type="compositionally biased region" description="Polar residues" evidence="1">
    <location>
        <begin position="536"/>
        <end position="557"/>
    </location>
</feature>
<sequence>MTTSNRIRLLTVAALATVTLVGAETEPTVFAHTHTAVTAEQGNFSFTAIVLGENGKTLANKTVSLTPTTGNGQSLSAQTDDKGMAVFSSLPLNINYSVSVNGVDKGYTIRSGVAGEAMVARFTLPEDGIDTPNYSTQKMMIKVVDEEAEGLAGQTVEVKDPTGQVVGHAVTQANGQVTFADNLIDGTFYDIFVNGKAKTKLRPGQDGVAFLESSEIVKPTTVAPTPVDELEAKRAYVAKGAGVDLDKVTVLDTPKGKALMYPHDDHHHVILVADIDVTKPFNDGHHHHEHEHDASPVSGQFTFVATVVDQSGNALPNRVVKLIDITTGEGNEVATAKTDENGRAVLTGLPLLRSLSVLVDGKSQGHTVRTGQDGDERFGAFIVDGVGTSKPVDSKQVLTVQVRDEEAVGLADQTVTLKDKNGRLIAEAKTDKDGRVAFDSHLIDGMFYDILVNGKSLANAFPGQEISVALSRDQIVKPSVKKQDGEPSPKKTDKSKTPMDTSKNQEEKKSKQNGSDQTKKPKETTKPTQSKEPDNQLVNQKQHSKSAQTMTAASSAKNLPKTGDVRGIPALITGILLSCLALIGLALKKSSH</sequence>
<comment type="caution">
    <text evidence="4">The sequence shown here is derived from an EMBL/GenBank/DDBJ whole genome shotgun (WGS) entry which is preliminary data.</text>
</comment>
<dbReference type="Proteomes" id="UP001549122">
    <property type="component" value="Unassembled WGS sequence"/>
</dbReference>
<keyword evidence="3" id="KW-0732">Signal</keyword>
<keyword evidence="5" id="KW-1185">Reference proteome</keyword>
<keyword evidence="2" id="KW-0472">Membrane</keyword>
<evidence type="ECO:0000256" key="2">
    <source>
        <dbReference type="SAM" id="Phobius"/>
    </source>
</evidence>
<feature type="region of interest" description="Disordered" evidence="1">
    <location>
        <begin position="477"/>
        <end position="563"/>
    </location>
</feature>
<feature type="compositionally biased region" description="Basic and acidic residues" evidence="1">
    <location>
        <begin position="517"/>
        <end position="534"/>
    </location>
</feature>
<dbReference type="InterPro" id="IPR013783">
    <property type="entry name" value="Ig-like_fold"/>
</dbReference>
<proteinExistence type="predicted"/>
<evidence type="ECO:0000313" key="5">
    <source>
        <dbReference type="Proteomes" id="UP001549122"/>
    </source>
</evidence>
<evidence type="ECO:0000256" key="1">
    <source>
        <dbReference type="SAM" id="MobiDB-lite"/>
    </source>
</evidence>
<feature type="chain" id="PRO_5045807412" evidence="3">
    <location>
        <begin position="24"/>
        <end position="592"/>
    </location>
</feature>
<dbReference type="RefSeq" id="WP_354363968.1">
    <property type="nucleotide sequence ID" value="NZ_JBEPLO010000003.1"/>
</dbReference>
<feature type="signal peptide" evidence="3">
    <location>
        <begin position="1"/>
        <end position="23"/>
    </location>
</feature>
<accession>A0ABV2FFC1</accession>
<dbReference type="Gene3D" id="2.60.40.10">
    <property type="entry name" value="Immunoglobulins"/>
    <property type="match status" value="3"/>
</dbReference>
<feature type="transmembrane region" description="Helical" evidence="2">
    <location>
        <begin position="567"/>
        <end position="587"/>
    </location>
</feature>
<evidence type="ECO:0000313" key="4">
    <source>
        <dbReference type="EMBL" id="MET3557234.1"/>
    </source>
</evidence>
<keyword evidence="2" id="KW-1133">Transmembrane helix</keyword>
<protein>
    <submittedName>
        <fullName evidence="4">5-hydroxyisourate hydrolase-like protein (Transthyretin family)</fullName>
    </submittedName>
</protein>